<reference evidence="2 3" key="1">
    <citation type="journal article" date="2018" name="Sci. Rep.">
        <title>Genomic signatures of local adaptation to the degree of environmental predictability in rotifers.</title>
        <authorList>
            <person name="Franch-Gras L."/>
            <person name="Hahn C."/>
            <person name="Garcia-Roger E.M."/>
            <person name="Carmona M.J."/>
            <person name="Serra M."/>
            <person name="Gomez A."/>
        </authorList>
    </citation>
    <scope>NUCLEOTIDE SEQUENCE [LARGE SCALE GENOMIC DNA]</scope>
    <source>
        <strain evidence="2">HYR1</strain>
    </source>
</reference>
<comment type="caution">
    <text evidence="2">The sequence shown here is derived from an EMBL/GenBank/DDBJ whole genome shotgun (WGS) entry which is preliminary data.</text>
</comment>
<evidence type="ECO:0000256" key="1">
    <source>
        <dbReference type="SAM" id="MobiDB-lite"/>
    </source>
</evidence>
<feature type="compositionally biased region" description="Polar residues" evidence="1">
    <location>
        <begin position="92"/>
        <end position="111"/>
    </location>
</feature>
<name>A0A3M7RH87_BRAPC</name>
<proteinExistence type="predicted"/>
<keyword evidence="3" id="KW-1185">Reference proteome</keyword>
<sequence>MSKLGLFLDCKNFTPISHYTNICIRTFNAIYLGCTINRWTIDFIGTVSIITIDVSIASIPNRDAFKVPALKLSLSIGTGKLSRIASYQTHGRTSPITVGQSQTHSERTSTLGPVARRHRT</sequence>
<organism evidence="2 3">
    <name type="scientific">Brachionus plicatilis</name>
    <name type="common">Marine rotifer</name>
    <name type="synonym">Brachionus muelleri</name>
    <dbReference type="NCBI Taxonomy" id="10195"/>
    <lineage>
        <taxon>Eukaryota</taxon>
        <taxon>Metazoa</taxon>
        <taxon>Spiralia</taxon>
        <taxon>Gnathifera</taxon>
        <taxon>Rotifera</taxon>
        <taxon>Eurotatoria</taxon>
        <taxon>Monogononta</taxon>
        <taxon>Pseudotrocha</taxon>
        <taxon>Ploima</taxon>
        <taxon>Brachionidae</taxon>
        <taxon>Brachionus</taxon>
    </lineage>
</organism>
<evidence type="ECO:0000313" key="2">
    <source>
        <dbReference type="EMBL" id="RNA22807.1"/>
    </source>
</evidence>
<evidence type="ECO:0000313" key="3">
    <source>
        <dbReference type="Proteomes" id="UP000276133"/>
    </source>
</evidence>
<dbReference type="Proteomes" id="UP000276133">
    <property type="component" value="Unassembled WGS sequence"/>
</dbReference>
<dbReference type="EMBL" id="REGN01003397">
    <property type="protein sequence ID" value="RNA22807.1"/>
    <property type="molecule type" value="Genomic_DNA"/>
</dbReference>
<protein>
    <submittedName>
        <fullName evidence="2">Uncharacterized protein</fullName>
    </submittedName>
</protein>
<gene>
    <name evidence="2" type="ORF">BpHYR1_051170</name>
</gene>
<feature type="region of interest" description="Disordered" evidence="1">
    <location>
        <begin position="92"/>
        <end position="120"/>
    </location>
</feature>
<accession>A0A3M7RH87</accession>
<dbReference type="AlphaFoldDB" id="A0A3M7RH87"/>